<dbReference type="Pfam" id="PF02245">
    <property type="entry name" value="Pur_DNA_glyco"/>
    <property type="match status" value="1"/>
</dbReference>
<dbReference type="AlphaFoldDB" id="A0A1C3L156"/>
<evidence type="ECO:0000313" key="10">
    <source>
        <dbReference type="EMBL" id="SBT80271.1"/>
    </source>
</evidence>
<protein>
    <recommendedName>
        <fullName evidence="4">DNA-3-methyladenine glycosylase II</fullName>
        <ecNumber evidence="4">3.2.2.21</ecNumber>
    </recommendedName>
    <alternativeName>
        <fullName evidence="8">3-methyladenine DNA glycosidase</fullName>
    </alternativeName>
</protein>
<keyword evidence="6 10" id="KW-0378">Hydrolase</keyword>
<dbReference type="InterPro" id="IPR036995">
    <property type="entry name" value="MPG_sf"/>
</dbReference>
<dbReference type="GO" id="GO:0003905">
    <property type="term" value="F:alkylbase DNA N-glycosylase activity"/>
    <property type="evidence" value="ECO:0007669"/>
    <property type="project" value="UniProtKB-EC"/>
</dbReference>
<feature type="region of interest" description="Disordered" evidence="9">
    <location>
        <begin position="327"/>
        <end position="360"/>
    </location>
</feature>
<dbReference type="HAMAP" id="MF_00527">
    <property type="entry name" value="3MGH"/>
    <property type="match status" value="1"/>
</dbReference>
<dbReference type="PANTHER" id="PTHR10429:SF0">
    <property type="entry name" value="DNA-3-METHYLADENINE GLYCOSYLASE"/>
    <property type="match status" value="1"/>
</dbReference>
<keyword evidence="7" id="KW-0234">DNA repair</keyword>
<feature type="compositionally biased region" description="Low complexity" evidence="9">
    <location>
        <begin position="9"/>
        <end position="21"/>
    </location>
</feature>
<evidence type="ECO:0000256" key="6">
    <source>
        <dbReference type="ARBA" id="ARBA00022801"/>
    </source>
</evidence>
<comment type="function">
    <text evidence="2">Hydrolysis of the deoxyribose N-glycosidic bond to excise 3-methyladenine, and 7-methylguanine from the damaged DNA polymer formed by alkylation lesions.</text>
</comment>
<evidence type="ECO:0000256" key="3">
    <source>
        <dbReference type="ARBA" id="ARBA00009232"/>
    </source>
</evidence>
<feature type="compositionally biased region" description="Basic and acidic residues" evidence="9">
    <location>
        <begin position="331"/>
        <end position="347"/>
    </location>
</feature>
<keyword evidence="5" id="KW-0227">DNA damage</keyword>
<dbReference type="SUPFAM" id="SSF50486">
    <property type="entry name" value="FMT C-terminal domain-like"/>
    <property type="match status" value="1"/>
</dbReference>
<accession>A0A1C3L156</accession>
<evidence type="ECO:0000256" key="5">
    <source>
        <dbReference type="ARBA" id="ARBA00022763"/>
    </source>
</evidence>
<comment type="similarity">
    <text evidence="3">Belongs to the DNA glycosylase MPG family.</text>
</comment>
<feature type="region of interest" description="Disordered" evidence="9">
    <location>
        <begin position="1"/>
        <end position="35"/>
    </location>
</feature>
<organism evidence="10 11">
    <name type="scientific">Plasmodium malariae</name>
    <dbReference type="NCBI Taxonomy" id="5858"/>
    <lineage>
        <taxon>Eukaryota</taxon>
        <taxon>Sar</taxon>
        <taxon>Alveolata</taxon>
        <taxon>Apicomplexa</taxon>
        <taxon>Aconoidasida</taxon>
        <taxon>Haemosporida</taxon>
        <taxon>Plasmodiidae</taxon>
        <taxon>Plasmodium</taxon>
        <taxon>Plasmodium (Plasmodium)</taxon>
    </lineage>
</organism>
<sequence length="530" mass="62106">MRGKKKKGSAIGNNNNSNKNNTTVEEEDKEEEISDLKQENYGKTVSINSKRVIRKTSMHILEKRKKSIDDVCRLAYVYVLLKFFFDNNSNTKILNEKFYLQDNILNITESLIGQILWVFDKKEKKLYGSRIVELESYNGVNDKASHAYNNKRTNRNFSMFERGGISYVYLCYGIHNCLNIVTNVENVPDAILVRSLEPLYSIENCLFNKYQNIYEHFSFSKNMSTSCKLSRMETSSNEILKKGREKDMNTLNEKNYLMNIQKLQDIFKMVNKKKLEKLCSGPGCVTKCLGITKHDDRENFYVNEFHHIEKKQKDQFCIKGEKGNDNSNKNGCEERDKNGCEKRDKNGCENSNQNGNKIDGQNIVTRPIQNSSDLISKYFDNKKLLTMNGRSEKNSASTYNINYNEANKGINMENQGMPYESINSNYYFSSNINYIHKSRFFVSICPTINEIINFYENLIDEEKQQESFIKNVYNEYKTFLLEYFDYMKWHKDKWVIQKDKRIGVNYAEEAALYEYRFLLKNHPSVSVLPK</sequence>
<evidence type="ECO:0000256" key="4">
    <source>
        <dbReference type="ARBA" id="ARBA00012000"/>
    </source>
</evidence>
<dbReference type="EMBL" id="LT594500">
    <property type="protein sequence ID" value="SBT80271.1"/>
    <property type="molecule type" value="Genomic_DNA"/>
</dbReference>
<comment type="catalytic activity">
    <reaction evidence="1">
        <text>Hydrolysis of alkylated DNA, releasing 3-methyladenine, 3-methylguanine, 7-methylguanine and 7-methyladenine.</text>
        <dbReference type="EC" id="3.2.2.21"/>
    </reaction>
</comment>
<dbReference type="GO" id="GO:0006284">
    <property type="term" value="P:base-excision repair"/>
    <property type="evidence" value="ECO:0007669"/>
    <property type="project" value="InterPro"/>
</dbReference>
<dbReference type="Proteomes" id="UP000219799">
    <property type="component" value="Chromosome 12"/>
</dbReference>
<dbReference type="InterPro" id="IPR003180">
    <property type="entry name" value="MPG"/>
</dbReference>
<dbReference type="VEuPathDB" id="PlasmoDB:PmUG01_12049800"/>
<dbReference type="InterPro" id="IPR011034">
    <property type="entry name" value="Formyl_transferase-like_C_sf"/>
</dbReference>
<evidence type="ECO:0000256" key="7">
    <source>
        <dbReference type="ARBA" id="ARBA00023204"/>
    </source>
</evidence>
<evidence type="ECO:0000256" key="9">
    <source>
        <dbReference type="SAM" id="MobiDB-lite"/>
    </source>
</evidence>
<dbReference type="GO" id="GO:0003677">
    <property type="term" value="F:DNA binding"/>
    <property type="evidence" value="ECO:0007669"/>
    <property type="project" value="InterPro"/>
</dbReference>
<reference evidence="10 11" key="1">
    <citation type="submission" date="2016-06" db="EMBL/GenBank/DDBJ databases">
        <authorList>
            <consortium name="Pathogen Informatics"/>
        </authorList>
    </citation>
    <scope>NUCLEOTIDE SEQUENCE [LARGE SCALE GENOMIC DNA]</scope>
    <source>
        <strain evidence="10">PmlGA01</strain>
    </source>
</reference>
<feature type="compositionally biased region" description="Acidic residues" evidence="9">
    <location>
        <begin position="24"/>
        <end position="33"/>
    </location>
</feature>
<proteinExistence type="inferred from homology"/>
<gene>
    <name evidence="10" type="primary">PmlGA01_120043700</name>
    <name evidence="10" type="ORF">PMLGA01_120043700</name>
</gene>
<evidence type="ECO:0000256" key="1">
    <source>
        <dbReference type="ARBA" id="ARBA00000086"/>
    </source>
</evidence>
<keyword evidence="10" id="KW-0326">Glycosidase</keyword>
<dbReference type="EC" id="3.2.2.21" evidence="4"/>
<dbReference type="Gene3D" id="3.10.300.10">
    <property type="entry name" value="Methylpurine-DNA glycosylase (MPG)"/>
    <property type="match status" value="1"/>
</dbReference>
<evidence type="ECO:0000313" key="11">
    <source>
        <dbReference type="Proteomes" id="UP000219799"/>
    </source>
</evidence>
<name>A0A1C3L156_PLAMA</name>
<evidence type="ECO:0000256" key="2">
    <source>
        <dbReference type="ARBA" id="ARBA00002421"/>
    </source>
</evidence>
<dbReference type="PANTHER" id="PTHR10429">
    <property type="entry name" value="DNA-3-METHYLADENINE GLYCOSYLASE"/>
    <property type="match status" value="1"/>
</dbReference>
<evidence type="ECO:0000256" key="8">
    <source>
        <dbReference type="ARBA" id="ARBA00033426"/>
    </source>
</evidence>